<name>A6KEV7_RAT</name>
<keyword evidence="1" id="KW-0812">Transmembrane</keyword>
<feature type="transmembrane region" description="Helical" evidence="1">
    <location>
        <begin position="54"/>
        <end position="74"/>
    </location>
</feature>
<organism evidence="2 3">
    <name type="scientific">Rattus norvegicus</name>
    <name type="common">Rat</name>
    <dbReference type="NCBI Taxonomy" id="10116"/>
    <lineage>
        <taxon>Eukaryota</taxon>
        <taxon>Metazoa</taxon>
        <taxon>Chordata</taxon>
        <taxon>Craniata</taxon>
        <taxon>Vertebrata</taxon>
        <taxon>Euteleostomi</taxon>
        <taxon>Mammalia</taxon>
        <taxon>Eutheria</taxon>
        <taxon>Euarchontoglires</taxon>
        <taxon>Glires</taxon>
        <taxon>Rodentia</taxon>
        <taxon>Myomorpha</taxon>
        <taxon>Muroidea</taxon>
        <taxon>Muridae</taxon>
        <taxon>Murinae</taxon>
        <taxon>Rattus</taxon>
    </lineage>
</organism>
<dbReference type="Proteomes" id="UP000234681">
    <property type="component" value="Chromosome 8"/>
</dbReference>
<keyword evidence="1" id="KW-0472">Membrane</keyword>
<evidence type="ECO:0000256" key="1">
    <source>
        <dbReference type="SAM" id="Phobius"/>
    </source>
</evidence>
<gene>
    <name evidence="2" type="ORF">rCG_56710</name>
</gene>
<keyword evidence="1" id="KW-1133">Transmembrane helix</keyword>
<accession>A6KEV7</accession>
<dbReference type="AlphaFoldDB" id="A6KEV7"/>
<proteinExistence type="predicted"/>
<reference evidence="2" key="2">
    <citation type="submission" date="2005-07" db="EMBL/GenBank/DDBJ databases">
        <authorList>
            <person name="Mural R.J."/>
            <person name="Li P.W."/>
            <person name="Adams M.D."/>
            <person name="Amanatides P.G."/>
            <person name="Baden-Tillson H."/>
            <person name="Barnstead M."/>
            <person name="Chin S.H."/>
            <person name="Dew I."/>
            <person name="Evans C.A."/>
            <person name="Ferriera S."/>
            <person name="Flanigan M."/>
            <person name="Fosler C."/>
            <person name="Glodek A."/>
            <person name="Gu Z."/>
            <person name="Holt R.A."/>
            <person name="Jennings D."/>
            <person name="Kraft C.L."/>
            <person name="Lu F."/>
            <person name="Nguyen T."/>
            <person name="Nusskern D.R."/>
            <person name="Pfannkoch C.M."/>
            <person name="Sitter C."/>
            <person name="Sutton G.G."/>
            <person name="Venter J.C."/>
            <person name="Wang Z."/>
            <person name="Woodage T."/>
            <person name="Zheng X.H."/>
            <person name="Zhong F."/>
        </authorList>
    </citation>
    <scope>NUCLEOTIDE SEQUENCE</scope>
    <source>
        <strain evidence="2">BN</strain>
        <strain evidence="3">BN, Sprague-Dawley</strain>
    </source>
</reference>
<sequence length="76" mass="8425">MVKQNLSCLGTSAPVPQVELPLSVTSAAHCAQMIGKLQKNKSHPELYTEKKFKILIVQFPFCPFPFFLLILHGAQA</sequence>
<dbReference type="EMBL" id="CH474041">
    <property type="protein sequence ID" value="EDL84207.1"/>
    <property type="molecule type" value="Genomic_DNA"/>
</dbReference>
<protein>
    <submittedName>
        <fullName evidence="2">RCG56710, isoform CRA_a</fullName>
    </submittedName>
</protein>
<evidence type="ECO:0000313" key="3">
    <source>
        <dbReference type="Proteomes" id="UP000234681"/>
    </source>
</evidence>
<reference evidence="2" key="1">
    <citation type="journal article" date="2005" name="Genome Res.">
        <title>Gene and alternative splicing annotation with AIR.</title>
        <authorList>
            <person name="Florea L."/>
            <person name="Di Francesco V."/>
            <person name="Miller J."/>
            <person name="Turner R."/>
            <person name="Yao A."/>
            <person name="Harris M."/>
            <person name="Walenz B."/>
            <person name="Mobarry C."/>
            <person name="Merkulov G.V."/>
            <person name="Charlab R."/>
            <person name="Dew I."/>
            <person name="Deng Z."/>
            <person name="Istrail S."/>
            <person name="Li P."/>
            <person name="Sutton G."/>
        </authorList>
    </citation>
    <scope>NUCLEOTIDE SEQUENCE</scope>
    <source>
        <strain evidence="2">BN</strain>
    </source>
</reference>
<dbReference type="EMBL" id="CH474041">
    <property type="protein sequence ID" value="EDL84208.1"/>
    <property type="molecule type" value="Genomic_DNA"/>
</dbReference>
<reference evidence="3" key="3">
    <citation type="submission" date="2005-09" db="EMBL/GenBank/DDBJ databases">
        <authorList>
            <person name="Mural R.J."/>
            <person name="Li P.W."/>
            <person name="Adams M.D."/>
            <person name="Amanatides P.G."/>
            <person name="Baden-Tillson H."/>
            <person name="Barnstead M."/>
            <person name="Chin S.H."/>
            <person name="Dew I."/>
            <person name="Evans C.A."/>
            <person name="Ferriera S."/>
            <person name="Flanigan M."/>
            <person name="Fosler C."/>
            <person name="Glodek A."/>
            <person name="Gu Z."/>
            <person name="Holt R.A."/>
            <person name="Jennings D."/>
            <person name="Kraft C.L."/>
            <person name="Lu F."/>
            <person name="Nguyen T."/>
            <person name="Nusskern D.R."/>
            <person name="Pfannkoch C.M."/>
            <person name="Sitter C."/>
            <person name="Sutton G.G."/>
            <person name="Venter J.C."/>
            <person name="Wang Z."/>
            <person name="Woodage T."/>
            <person name="Zheng X.H."/>
            <person name="Zhong F."/>
        </authorList>
    </citation>
    <scope>NUCLEOTIDE SEQUENCE [LARGE SCALE GENOMIC DNA]</scope>
    <source>
        <strain>BN</strain>
        <strain evidence="3">Sprague-Dawley</strain>
    </source>
</reference>
<evidence type="ECO:0000313" key="2">
    <source>
        <dbReference type="EMBL" id="EDL84208.1"/>
    </source>
</evidence>